<evidence type="ECO:0000313" key="5">
    <source>
        <dbReference type="Proteomes" id="UP001202244"/>
    </source>
</evidence>
<dbReference type="Proteomes" id="UP001202244">
    <property type="component" value="Chromosome"/>
</dbReference>
<evidence type="ECO:0000256" key="1">
    <source>
        <dbReference type="SAM" id="Coils"/>
    </source>
</evidence>
<feature type="compositionally biased region" description="Basic and acidic residues" evidence="2">
    <location>
        <begin position="209"/>
        <end position="218"/>
    </location>
</feature>
<protein>
    <recommendedName>
        <fullName evidence="6">Secreted protein</fullName>
    </recommendedName>
</protein>
<feature type="compositionally biased region" description="Low complexity" evidence="2">
    <location>
        <begin position="282"/>
        <end position="301"/>
    </location>
</feature>
<name>A0ABY3XUR8_9ACTN</name>
<feature type="compositionally biased region" description="Basic and acidic residues" evidence="2">
    <location>
        <begin position="246"/>
        <end position="266"/>
    </location>
</feature>
<evidence type="ECO:0000313" key="4">
    <source>
        <dbReference type="EMBL" id="UNS98233.1"/>
    </source>
</evidence>
<keyword evidence="5" id="KW-1185">Reference proteome</keyword>
<feature type="transmembrane region" description="Helical" evidence="3">
    <location>
        <begin position="46"/>
        <end position="66"/>
    </location>
</feature>
<evidence type="ECO:0000256" key="3">
    <source>
        <dbReference type="SAM" id="Phobius"/>
    </source>
</evidence>
<gene>
    <name evidence="4" type="ORF">MMF93_18570</name>
</gene>
<feature type="region of interest" description="Disordered" evidence="2">
    <location>
        <begin position="208"/>
        <end position="402"/>
    </location>
</feature>
<feature type="compositionally biased region" description="Basic and acidic residues" evidence="2">
    <location>
        <begin position="391"/>
        <end position="402"/>
    </location>
</feature>
<keyword evidence="3" id="KW-0472">Membrane</keyword>
<feature type="compositionally biased region" description="Basic and acidic residues" evidence="2">
    <location>
        <begin position="168"/>
        <end position="177"/>
    </location>
</feature>
<feature type="region of interest" description="Disordered" evidence="2">
    <location>
        <begin position="161"/>
        <end position="183"/>
    </location>
</feature>
<keyword evidence="1" id="KW-0175">Coiled coil</keyword>
<feature type="compositionally biased region" description="Low complexity" evidence="2">
    <location>
        <begin position="330"/>
        <end position="354"/>
    </location>
</feature>
<sequence>MPRGRHRHSPPLHRLLPPAAVAVAALACAGGTWLVGEPGVGDLDTVVLRALATAAAAAAVTGSVLLRRWDRAAGRQVGDLKARMASTAWRAEEKQAELEGEAEELREVRDKLVGKLRGKRAELTRLRSEHADLLRRYAHAETRRASALEGRRLLELESGAPAGGSRALTKDATDHRRLSGAPTPLTYLRADEALTALARNVVRQRAAAARRDADREDLPEPSAPAPGADRDRAGSATPKAGSAATDTDRATDMDRATDTDTDRATDAGRAPDAVTDTDDAAPRAGADAAPGTDAAPDAGAAPERDSGADAGPGRGVGWSSGPGPMPPARVVPGADADGSAGADAVPAAPAGPGAPASPVPPQAKPARRRDPDEGGAEPDGREGDTGAFDFFGRDRRGSGSRS</sequence>
<evidence type="ECO:0000256" key="2">
    <source>
        <dbReference type="SAM" id="MobiDB-lite"/>
    </source>
</evidence>
<keyword evidence="3" id="KW-1133">Transmembrane helix</keyword>
<dbReference type="PROSITE" id="PS51257">
    <property type="entry name" value="PROKAR_LIPOPROTEIN"/>
    <property type="match status" value="1"/>
</dbReference>
<accession>A0ABY3XUR8</accession>
<evidence type="ECO:0008006" key="6">
    <source>
        <dbReference type="Google" id="ProtNLM"/>
    </source>
</evidence>
<reference evidence="4 5" key="1">
    <citation type="journal article" date="2023" name="Microbiol. Spectr.">
        <title>Synergy between Genome Mining, Metabolomics, and Bioinformatics Uncovers Antibacterial Chlorinated Carbazole Alkaloids and Their Biosynthetic Gene Cluster from Streptomyces tubbatahanensis sp. nov., a Novel Actinomycete Isolated from Sulu Sea, Philippines.</title>
        <authorList>
            <person name="Tenebro C.P."/>
            <person name="Trono D.J.V.L."/>
            <person name="Balida L.A.P."/>
            <person name="Bayog L.K.A."/>
            <person name="Bruna J.R."/>
            <person name="Sabido E.M."/>
            <person name="Caspe D.P.C."/>
            <person name="de Los Santos E.L.C."/>
            <person name="Saludes J.P."/>
            <person name="Dalisay D.S."/>
        </authorList>
    </citation>
    <scope>NUCLEOTIDE SEQUENCE [LARGE SCALE GENOMIC DNA]</scope>
    <source>
        <strain evidence="4 5">DSD3025</strain>
    </source>
</reference>
<organism evidence="4 5">
    <name type="scientific">Streptomyces tubbatahanensis</name>
    <dbReference type="NCBI Taxonomy" id="2923272"/>
    <lineage>
        <taxon>Bacteria</taxon>
        <taxon>Bacillati</taxon>
        <taxon>Actinomycetota</taxon>
        <taxon>Actinomycetes</taxon>
        <taxon>Kitasatosporales</taxon>
        <taxon>Streptomycetaceae</taxon>
        <taxon>Streptomyces</taxon>
    </lineage>
</organism>
<feature type="compositionally biased region" description="Gly residues" evidence="2">
    <location>
        <begin position="310"/>
        <end position="320"/>
    </location>
</feature>
<keyword evidence="3" id="KW-0812">Transmembrane</keyword>
<proteinExistence type="predicted"/>
<feature type="transmembrane region" description="Helical" evidence="3">
    <location>
        <begin position="12"/>
        <end position="34"/>
    </location>
</feature>
<feature type="compositionally biased region" description="Basic and acidic residues" evidence="2">
    <location>
        <begin position="368"/>
        <end position="384"/>
    </location>
</feature>
<dbReference type="EMBL" id="CP093846">
    <property type="protein sequence ID" value="UNS98233.1"/>
    <property type="molecule type" value="Genomic_DNA"/>
</dbReference>
<dbReference type="RefSeq" id="WP_242753028.1">
    <property type="nucleotide sequence ID" value="NZ_CP093846.1"/>
</dbReference>
<feature type="coiled-coil region" evidence="1">
    <location>
        <begin position="88"/>
        <end position="143"/>
    </location>
</feature>